<dbReference type="InterPro" id="IPR029021">
    <property type="entry name" value="Prot-tyrosine_phosphatase-like"/>
</dbReference>
<dbReference type="PANTHER" id="PTHR10159">
    <property type="entry name" value="DUAL SPECIFICITY PROTEIN PHOSPHATASE"/>
    <property type="match status" value="1"/>
</dbReference>
<name>A0A0F7UIN6_NEOCL</name>
<feature type="compositionally biased region" description="Polar residues" evidence="5">
    <location>
        <begin position="587"/>
        <end position="604"/>
    </location>
</feature>
<dbReference type="GO" id="GO:0005737">
    <property type="term" value="C:cytoplasm"/>
    <property type="evidence" value="ECO:0007669"/>
    <property type="project" value="TreeGrafter"/>
</dbReference>
<dbReference type="InterPro" id="IPR020422">
    <property type="entry name" value="TYR_PHOSPHATASE_DUAL_dom"/>
</dbReference>
<dbReference type="GO" id="GO:0017017">
    <property type="term" value="F:MAP kinase tyrosine/serine/threonine phosphatase activity"/>
    <property type="evidence" value="ECO:0007669"/>
    <property type="project" value="TreeGrafter"/>
</dbReference>
<dbReference type="AlphaFoldDB" id="A0A0F7UIN6"/>
<evidence type="ECO:0000256" key="5">
    <source>
        <dbReference type="SAM" id="MobiDB-lite"/>
    </source>
</evidence>
<feature type="compositionally biased region" description="Basic and acidic residues" evidence="5">
    <location>
        <begin position="792"/>
        <end position="803"/>
    </location>
</feature>
<accession>A0A0F7UIN6</accession>
<feature type="compositionally biased region" description="Basic and acidic residues" evidence="5">
    <location>
        <begin position="656"/>
        <end position="669"/>
    </location>
</feature>
<dbReference type="EC" id="3.1.3.48" evidence="2"/>
<feature type="region of interest" description="Disordered" evidence="5">
    <location>
        <begin position="78"/>
        <end position="103"/>
    </location>
</feature>
<dbReference type="Gene3D" id="3.90.190.10">
    <property type="entry name" value="Protein tyrosine phosphatase superfamily"/>
    <property type="match status" value="1"/>
</dbReference>
<feature type="compositionally biased region" description="Basic and acidic residues" evidence="5">
    <location>
        <begin position="499"/>
        <end position="509"/>
    </location>
</feature>
<feature type="compositionally biased region" description="Low complexity" evidence="5">
    <location>
        <begin position="670"/>
        <end position="685"/>
    </location>
</feature>
<dbReference type="GO" id="GO:0008330">
    <property type="term" value="F:protein tyrosine/threonine phosphatase activity"/>
    <property type="evidence" value="ECO:0007669"/>
    <property type="project" value="TreeGrafter"/>
</dbReference>
<feature type="domain" description="Tyrosine specific protein phosphatases" evidence="7">
    <location>
        <begin position="217"/>
        <end position="268"/>
    </location>
</feature>
<dbReference type="PROSITE" id="PS50054">
    <property type="entry name" value="TYR_PHOSPHATASE_DUAL"/>
    <property type="match status" value="1"/>
</dbReference>
<proteinExistence type="inferred from homology"/>
<evidence type="ECO:0000256" key="3">
    <source>
        <dbReference type="ARBA" id="ARBA00022801"/>
    </source>
</evidence>
<feature type="region of interest" description="Disordered" evidence="5">
    <location>
        <begin position="149"/>
        <end position="177"/>
    </location>
</feature>
<evidence type="ECO:0000256" key="4">
    <source>
        <dbReference type="ARBA" id="ARBA00022912"/>
    </source>
</evidence>
<protein>
    <recommendedName>
        <fullName evidence="2">protein-tyrosine-phosphatase</fullName>
        <ecNumber evidence="2">3.1.3.48</ecNumber>
    </recommendedName>
</protein>
<dbReference type="SMART" id="SM00195">
    <property type="entry name" value="DSPc"/>
    <property type="match status" value="1"/>
</dbReference>
<feature type="compositionally biased region" description="Basic and acidic residues" evidence="5">
    <location>
        <begin position="459"/>
        <end position="469"/>
    </location>
</feature>
<feature type="region of interest" description="Disordered" evidence="5">
    <location>
        <begin position="459"/>
        <end position="903"/>
    </location>
</feature>
<feature type="compositionally biased region" description="Basic residues" evidence="5">
    <location>
        <begin position="771"/>
        <end position="791"/>
    </location>
</feature>
<feature type="compositionally biased region" description="Polar residues" evidence="5">
    <location>
        <begin position="516"/>
        <end position="528"/>
    </location>
</feature>
<feature type="compositionally biased region" description="Basic and acidic residues" evidence="5">
    <location>
        <begin position="894"/>
        <end position="903"/>
    </location>
</feature>
<feature type="region of interest" description="Disordered" evidence="5">
    <location>
        <begin position="203"/>
        <end position="222"/>
    </location>
</feature>
<dbReference type="EMBL" id="LN714483">
    <property type="protein sequence ID" value="CEL67977.1"/>
    <property type="molecule type" value="Genomic_DNA"/>
</dbReference>
<evidence type="ECO:0000259" key="6">
    <source>
        <dbReference type="PROSITE" id="PS50054"/>
    </source>
</evidence>
<evidence type="ECO:0000313" key="8">
    <source>
        <dbReference type="EMBL" id="CEL67977.1"/>
    </source>
</evidence>
<keyword evidence="4" id="KW-0904">Protein phosphatase</keyword>
<keyword evidence="3" id="KW-0378">Hydrolase</keyword>
<feature type="compositionally biased region" description="Basic and acidic residues" evidence="5">
    <location>
        <begin position="704"/>
        <end position="721"/>
    </location>
</feature>
<feature type="compositionally biased region" description="Basic and acidic residues" evidence="5">
    <location>
        <begin position="754"/>
        <end position="770"/>
    </location>
</feature>
<dbReference type="GO" id="GO:0033550">
    <property type="term" value="F:MAP kinase tyrosine phosphatase activity"/>
    <property type="evidence" value="ECO:0007669"/>
    <property type="project" value="TreeGrafter"/>
</dbReference>
<gene>
    <name evidence="8" type="ORF">BN1204_037580</name>
</gene>
<dbReference type="SUPFAM" id="SSF52799">
    <property type="entry name" value="(Phosphotyrosine protein) phosphatases II"/>
    <property type="match status" value="1"/>
</dbReference>
<dbReference type="InterPro" id="IPR016130">
    <property type="entry name" value="Tyr_Pase_AS"/>
</dbReference>
<comment type="similarity">
    <text evidence="1">Belongs to the protein-tyrosine phosphatase family. Non-receptor class dual specificity subfamily.</text>
</comment>
<evidence type="ECO:0000256" key="1">
    <source>
        <dbReference type="ARBA" id="ARBA00008601"/>
    </source>
</evidence>
<dbReference type="GO" id="GO:0043409">
    <property type="term" value="P:negative regulation of MAPK cascade"/>
    <property type="evidence" value="ECO:0007669"/>
    <property type="project" value="TreeGrafter"/>
</dbReference>
<dbReference type="InterPro" id="IPR000387">
    <property type="entry name" value="Tyr_Pase_dom"/>
</dbReference>
<evidence type="ECO:0000259" key="7">
    <source>
        <dbReference type="PROSITE" id="PS50056"/>
    </source>
</evidence>
<feature type="domain" description="Tyrosine-protein phosphatase" evidence="6">
    <location>
        <begin position="35"/>
        <end position="288"/>
    </location>
</feature>
<sequence length="903" mass="99460">MSRSSAGFVPAGGPSGGPAFSFFAHFSPLSGQQKQAAHQILPHLFLGSAAAARSATWLHQNRITHIVCVHNAEASPQELKRQLTSPTAANDAKHAKSRQQRPQTVAEQLVVHADRCVYCCCYVQDTPQQVFLPMLSPVIDFVDNAIRDQSFRGGGGSPSQVPSQASQPGSAQPRKHPTRNHLFVCGEQQTSLVDDEKEGIPAKSFGGVSGPARSGVNQGNSRAPQHGNVLVHCAKGISRSASFVICYLMFRRCWSYNDSFTYIRRKRPIYPNVGFQIQLQEIEKRLQQFRPTIPRVDASEDPAAPKRITATAVAAGLVGPDEDEPDLFRRDPTAAEKLLEILREARTALNAASLEQKLIASILTQLLETQELVENMFSQSSLLRDRQKWELHGLFFENLKSYGVAAPPDVLATAEKVAKRASDLKLVFTATLPGVAMADTVAEEIRRWVQVATKVAEEREKAQAADRPKKANASGEHASATRVRSSGGDTAAAETSPAPRDKPQDDSKSADGATNGGRSLSPRNTQRNGGPGKPAQRDVSDGLAFSSGKDLFGRQGASTADTLRERLKKIREKRAALVDTSKAPATDQASSPGTPSDARNSARSCGSPAAADGSRSQSPRVAARPAVDDWEDRGQKKKLKKQKKREKKEKKRMKKQKSERSERSRRVSERSVSSGSLSRSSWSPPQRRRSPYGSPVSTSGFASRKADHASGRRDDSEERGRYSSHGSNGGRAHRVYERSQCVESRGGRTRNGRHSSDSEERRRDRRDRSRSLSHGRWKRRRSSSRSVSPRRRRDETRGTDTRQESLASRRGSRGSPCRSETKGRTGSPCDHGPASRWRPAPRYSEDSDVTARRRRTRRSVDSQRSSRSRSHSPGACRPSRERGRSRLSHSQSRSPRDPSGRRR</sequence>
<dbReference type="CDD" id="cd14498">
    <property type="entry name" value="DSP"/>
    <property type="match status" value="1"/>
</dbReference>
<reference evidence="8" key="1">
    <citation type="journal article" date="2015" name="PLoS ONE">
        <title>Comprehensive Evaluation of Toxoplasma gondii VEG and Neospora caninum LIV Genomes with Tachyzoite Stage Transcriptome and Proteome Defines Novel Transcript Features.</title>
        <authorList>
            <person name="Ramaprasad A."/>
            <person name="Mourier T."/>
            <person name="Naeem R."/>
            <person name="Malas T.B."/>
            <person name="Moussa E."/>
            <person name="Panigrahi A."/>
            <person name="Vermont S.J."/>
            <person name="Otto T.D."/>
            <person name="Wastling J."/>
            <person name="Pain A."/>
        </authorList>
    </citation>
    <scope>NUCLEOTIDE SEQUENCE</scope>
    <source>
        <strain evidence="8">Liverpool</strain>
    </source>
</reference>
<feature type="compositionally biased region" description="Basic residues" evidence="5">
    <location>
        <begin position="635"/>
        <end position="655"/>
    </location>
</feature>
<dbReference type="InterPro" id="IPR000340">
    <property type="entry name" value="Dual-sp_phosphatase_cat-dom"/>
</dbReference>
<dbReference type="Pfam" id="PF00782">
    <property type="entry name" value="DSPc"/>
    <property type="match status" value="1"/>
</dbReference>
<evidence type="ECO:0000256" key="2">
    <source>
        <dbReference type="ARBA" id="ARBA00013064"/>
    </source>
</evidence>
<dbReference type="PROSITE" id="PS50056">
    <property type="entry name" value="TYR_PHOSPHATASE_2"/>
    <property type="match status" value="1"/>
</dbReference>
<dbReference type="PANTHER" id="PTHR10159:SF519">
    <property type="entry name" value="DUAL SPECIFICITY PROTEIN PHOSPHATASE MPK3"/>
    <property type="match status" value="1"/>
</dbReference>
<feature type="compositionally biased region" description="Low complexity" evidence="5">
    <location>
        <begin position="158"/>
        <end position="172"/>
    </location>
</feature>
<organism evidence="8">
    <name type="scientific">Neospora caninum (strain Liverpool)</name>
    <dbReference type="NCBI Taxonomy" id="572307"/>
    <lineage>
        <taxon>Eukaryota</taxon>
        <taxon>Sar</taxon>
        <taxon>Alveolata</taxon>
        <taxon>Apicomplexa</taxon>
        <taxon>Conoidasida</taxon>
        <taxon>Coccidia</taxon>
        <taxon>Eucoccidiorida</taxon>
        <taxon>Eimeriorina</taxon>
        <taxon>Sarcocystidae</taxon>
        <taxon>Neospora</taxon>
    </lineage>
</organism>
<dbReference type="PROSITE" id="PS00383">
    <property type="entry name" value="TYR_PHOSPHATASE_1"/>
    <property type="match status" value="1"/>
</dbReference>